<dbReference type="Proteomes" id="UP001055879">
    <property type="component" value="Linkage Group LG06"/>
</dbReference>
<sequence>MNMHEILSSSSMAFSSSSWSSTSLFLILQLLCSGNLYANGCYTSIFSFGDSLADTGNLKQLASITNRVFPVLLPPYGETFYNQSIGRCSNGRLIIDFLAESLGFPLIPPYVNDKGSDNVVEFRHGVNFAVAGATALNSSFLEPRGVLNTMTNASLQVQLSWFKQSLRSICGNASDCRNLIGRSLFLMGEIGGNDYNYPILAGKPVSEIEPFVPFVIDAIVSAVNELIEMGVQTLVVPGNLPIGCSSAYLTVCGSEKEEYDNTTGCLIRLNKFAEYHNELLQTKLNQIRELHPDVVIIYADYYNAALQIYRSPEKFGFINGGLQACCGGVGPYNCDSSAECGSTNASVCDQPDTYVSWDGIHLTEAAYRLISKNLFQGPYTTPRFNSLCPTLTSQVKDKLSTSM</sequence>
<comment type="caution">
    <text evidence="1">The sequence shown here is derived from an EMBL/GenBank/DDBJ whole genome shotgun (WGS) entry which is preliminary data.</text>
</comment>
<evidence type="ECO:0000313" key="1">
    <source>
        <dbReference type="EMBL" id="KAI3719701.1"/>
    </source>
</evidence>
<proteinExistence type="predicted"/>
<keyword evidence="2" id="KW-1185">Reference proteome</keyword>
<reference evidence="1 2" key="2">
    <citation type="journal article" date="2022" name="Mol. Ecol. Resour.">
        <title>The genomes of chicory, endive, great burdock and yacon provide insights into Asteraceae paleo-polyploidization history and plant inulin production.</title>
        <authorList>
            <person name="Fan W."/>
            <person name="Wang S."/>
            <person name="Wang H."/>
            <person name="Wang A."/>
            <person name="Jiang F."/>
            <person name="Liu H."/>
            <person name="Zhao H."/>
            <person name="Xu D."/>
            <person name="Zhang Y."/>
        </authorList>
    </citation>
    <scope>NUCLEOTIDE SEQUENCE [LARGE SCALE GENOMIC DNA]</scope>
    <source>
        <strain evidence="2">cv. Niubang</strain>
    </source>
</reference>
<name>A0ACB9BD51_ARCLA</name>
<organism evidence="1 2">
    <name type="scientific">Arctium lappa</name>
    <name type="common">Greater burdock</name>
    <name type="synonym">Lappa major</name>
    <dbReference type="NCBI Taxonomy" id="4217"/>
    <lineage>
        <taxon>Eukaryota</taxon>
        <taxon>Viridiplantae</taxon>
        <taxon>Streptophyta</taxon>
        <taxon>Embryophyta</taxon>
        <taxon>Tracheophyta</taxon>
        <taxon>Spermatophyta</taxon>
        <taxon>Magnoliopsida</taxon>
        <taxon>eudicotyledons</taxon>
        <taxon>Gunneridae</taxon>
        <taxon>Pentapetalae</taxon>
        <taxon>asterids</taxon>
        <taxon>campanulids</taxon>
        <taxon>Asterales</taxon>
        <taxon>Asteraceae</taxon>
        <taxon>Carduoideae</taxon>
        <taxon>Cardueae</taxon>
        <taxon>Arctiinae</taxon>
        <taxon>Arctium</taxon>
    </lineage>
</organism>
<gene>
    <name evidence="1" type="ORF">L6452_20603</name>
</gene>
<dbReference type="EMBL" id="CM042052">
    <property type="protein sequence ID" value="KAI3719701.1"/>
    <property type="molecule type" value="Genomic_DNA"/>
</dbReference>
<accession>A0ACB9BD51</accession>
<protein>
    <submittedName>
        <fullName evidence="1">Uncharacterized protein</fullName>
    </submittedName>
</protein>
<reference evidence="2" key="1">
    <citation type="journal article" date="2022" name="Mol. Ecol. Resour.">
        <title>The genomes of chicory, endive, great burdock and yacon provide insights into Asteraceae palaeo-polyploidization history and plant inulin production.</title>
        <authorList>
            <person name="Fan W."/>
            <person name="Wang S."/>
            <person name="Wang H."/>
            <person name="Wang A."/>
            <person name="Jiang F."/>
            <person name="Liu H."/>
            <person name="Zhao H."/>
            <person name="Xu D."/>
            <person name="Zhang Y."/>
        </authorList>
    </citation>
    <scope>NUCLEOTIDE SEQUENCE [LARGE SCALE GENOMIC DNA]</scope>
    <source>
        <strain evidence="2">cv. Niubang</strain>
    </source>
</reference>
<evidence type="ECO:0000313" key="2">
    <source>
        <dbReference type="Proteomes" id="UP001055879"/>
    </source>
</evidence>